<dbReference type="AlphaFoldDB" id="A0A090N0I8"/>
<evidence type="ECO:0000313" key="6">
    <source>
        <dbReference type="Proteomes" id="UP000035682"/>
    </source>
</evidence>
<dbReference type="Pfam" id="PF24486">
    <property type="entry name" value="DUF7583"/>
    <property type="match status" value="1"/>
</dbReference>
<evidence type="ECO:0000256" key="1">
    <source>
        <dbReference type="SAM" id="Phobius"/>
    </source>
</evidence>
<feature type="transmembrane region" description="Helical" evidence="1">
    <location>
        <begin position="491"/>
        <end position="514"/>
    </location>
</feature>
<feature type="domain" description="Tyrosine specific protein phosphatases" evidence="4">
    <location>
        <begin position="1061"/>
        <end position="1115"/>
    </location>
</feature>
<feature type="signal peptide" evidence="2">
    <location>
        <begin position="1"/>
        <end position="23"/>
    </location>
</feature>
<dbReference type="InterPro" id="IPR056007">
    <property type="entry name" value="DUF7585"/>
</dbReference>
<evidence type="ECO:0000259" key="3">
    <source>
        <dbReference type="PROSITE" id="PS50055"/>
    </source>
</evidence>
<accession>A0A090N0I8</accession>
<dbReference type="Gene3D" id="3.90.190.10">
    <property type="entry name" value="Protein tyrosine phosphatase superfamily"/>
    <property type="match status" value="2"/>
</dbReference>
<organism evidence="5">
    <name type="scientific">Strongyloides ratti</name>
    <name type="common">Parasitic roundworm</name>
    <dbReference type="NCBI Taxonomy" id="34506"/>
    <lineage>
        <taxon>Eukaryota</taxon>
        <taxon>Metazoa</taxon>
        <taxon>Ecdysozoa</taxon>
        <taxon>Nematoda</taxon>
        <taxon>Chromadorea</taxon>
        <taxon>Rhabditida</taxon>
        <taxon>Tylenchina</taxon>
        <taxon>Panagrolaimomorpha</taxon>
        <taxon>Strongyloidoidea</taxon>
        <taxon>Strongyloididae</taxon>
        <taxon>Strongyloides</taxon>
    </lineage>
</organism>
<feature type="chain" id="PRO_5015031439" evidence="2">
    <location>
        <begin position="24"/>
        <end position="1156"/>
    </location>
</feature>
<dbReference type="PRINTS" id="PR00700">
    <property type="entry name" value="PRTYPHPHTASE"/>
</dbReference>
<dbReference type="OrthoDB" id="10253954at2759"/>
<dbReference type="Pfam" id="PF00102">
    <property type="entry name" value="Y_phosphatase"/>
    <property type="match status" value="2"/>
</dbReference>
<dbReference type="WormBase" id="SRAE_X000009400">
    <property type="protein sequence ID" value="SRP06394"/>
    <property type="gene ID" value="WBGene00265648"/>
</dbReference>
<dbReference type="SMART" id="SM00194">
    <property type="entry name" value="PTPc"/>
    <property type="match status" value="1"/>
</dbReference>
<dbReference type="CDD" id="cd00047">
    <property type="entry name" value="PTPc"/>
    <property type="match status" value="1"/>
</dbReference>
<feature type="domain" description="Tyrosine-protein phosphatase" evidence="3">
    <location>
        <begin position="596"/>
        <end position="799"/>
    </location>
</feature>
<keyword evidence="1" id="KW-0472">Membrane</keyword>
<sequence>MFRVLHHFTTTWLLFQIITYCQGAIHWTFFPSVPENITKNTFPVTIKSTYSSKSDIILIKCPDYDYKHSNENDKFTENKKLTNFGVSFEGTTHIFIWTPLSYNATTYSIITCGEVAIKRDEENHMHKNWKFKYNWQSQPKPLEIAKREKISKTLPSHNNCSNDPTKIVKFTKDKQGNMKRLNINNGELKEADEIPHANKLYYYFVVPDDNSILEHVPPCAIIKAVNDKPEIKINGQEHPVSPKNSKIHVLKRKTMTEVFNIKLHLMSPDAPDFYKGEKILMKEMRYTESSIKDIPNTDEMIMDSLTLNQFKILKFSYNYPTIENDNVVEKIYYFGPMKDDYKFPNQDVLYLANETSIQPNCTINGITYGYFESVTYENKTIKLNEFINNEKDNFKRYGDYIILKNNKTNMISLMCRYITPTGTVTLTQTFIKGKKVFMGKNEKGEDLYKILSQTDGSEYEKKMADKKKEMESMKKSFIDKLIDYIGIGGTYGLIGGISLFIIIIIIIIILLCYFKSIKPRLIRKKIQKTYPNIFELWNDISKQKLEKYSQIGVKRDYVADREQCHDYKKTCEGFEEIFTDTTSLFNNELVKCYKDINGAITAYYIDKISPQKKYIISDGPSNNNINYFWELLYRENVKVIVAFIDIEDDYVNYWPKKSSQKYGNINVEFIKNLSANDISHLSIYHFQMTVDVGKPKEITLFHINNWKEHELPKTDLYITKLYDVISSYSGNNITLIHSSKQPDSRSYIYLYFSCVYEVMKEKKNISNPMEIIKDIRENFYGGSISAIEYAFIIKSLISYFMEKNVLLDLINHGLEFNEQYKKYKYKYDSRIIYKNEKVKYFIRFVNMIDRGKLRYLYDKFIITKKIDKKYITKKCSRFYAILQTPNKTKIRHPELPCYDKHSINIGGKECKHIDRFINANEMIYKYGNGKERKIIMCQAPVRATVDDTYDMFYRYRVKVVILLVSKEEIDVLDKCHFKSYPDNNKFVQSANYVLINRTSISDKNSCFYEHDCELQHIATKKTLLLKLIQYMDWPNKNIPVDRKTLYGLYKRAVELCKNDYLVIQCSSGVGRSGTLAMIIHMIDTIDKENPFDPFKSLDFIRQHRFKGVQTISQFFLALCILYQHFKDEIKFVDRKLYDQFMELTQIVFDGEKLSYC</sequence>
<dbReference type="InterPro" id="IPR000387">
    <property type="entry name" value="Tyr_Pase_dom"/>
</dbReference>
<dbReference type="GeneID" id="36383141"/>
<dbReference type="WBParaSite" id="SRAE_X000009400.1">
    <property type="protein sequence ID" value="SRAE_X000009400.1"/>
    <property type="gene ID" value="WBGene00265648"/>
</dbReference>
<reference evidence="7" key="2">
    <citation type="submission" date="2020-12" db="UniProtKB">
        <authorList>
            <consortium name="WormBaseParasite"/>
        </authorList>
    </citation>
    <scope>IDENTIFICATION</scope>
</reference>
<keyword evidence="5" id="KW-0675">Receptor</keyword>
<dbReference type="InterPro" id="IPR056005">
    <property type="entry name" value="DUF7583"/>
</dbReference>
<evidence type="ECO:0000259" key="4">
    <source>
        <dbReference type="PROSITE" id="PS50056"/>
    </source>
</evidence>
<dbReference type="PANTHER" id="PTHR46163">
    <property type="entry name" value="TYROSINE-PROTEIN PHOSPHATASE-RELATED"/>
    <property type="match status" value="1"/>
</dbReference>
<dbReference type="Proteomes" id="UP000035682">
    <property type="component" value="Unplaced"/>
</dbReference>
<feature type="domain" description="Tyrosine-protein phosphatase" evidence="3">
    <location>
        <begin position="886"/>
        <end position="1124"/>
    </location>
</feature>
<proteinExistence type="predicted"/>
<evidence type="ECO:0000313" key="8">
    <source>
        <dbReference type="WormBase" id="SRAE_X000009400"/>
    </source>
</evidence>
<dbReference type="PROSITE" id="PS50056">
    <property type="entry name" value="TYR_PHOSPHATASE_2"/>
    <property type="match status" value="1"/>
</dbReference>
<evidence type="ECO:0000256" key="2">
    <source>
        <dbReference type="SAM" id="SignalP"/>
    </source>
</evidence>
<dbReference type="InterPro" id="IPR029021">
    <property type="entry name" value="Prot-tyrosine_phosphatase-like"/>
</dbReference>
<reference evidence="5 6" key="1">
    <citation type="submission" date="2014-09" db="EMBL/GenBank/DDBJ databases">
        <authorList>
            <person name="Martin A.A."/>
        </authorList>
    </citation>
    <scope>NUCLEOTIDE SEQUENCE</scope>
    <source>
        <strain evidence="6">ED321</strain>
        <strain evidence="5">ED321 Heterogonic</strain>
    </source>
</reference>
<protein>
    <submittedName>
        <fullName evidence="5">Protein-tyrosine phosphatase, receptor/non-receptor type domain and Protein-tyrosine/Dual specificity phosphatase domain and Protein-tyrosine phosphatase, catalytic domain-containing protein</fullName>
    </submittedName>
</protein>
<dbReference type="SUPFAM" id="SSF52799">
    <property type="entry name" value="(Phosphotyrosine protein) phosphatases II"/>
    <property type="match status" value="2"/>
</dbReference>
<dbReference type="Pfam" id="PF24490">
    <property type="entry name" value="DUF7585"/>
    <property type="match status" value="1"/>
</dbReference>
<dbReference type="Pfam" id="PF24488">
    <property type="entry name" value="DUF7584"/>
    <property type="match status" value="1"/>
</dbReference>
<dbReference type="STRING" id="34506.A0A090N0I8"/>
<keyword evidence="1" id="KW-1133">Transmembrane helix</keyword>
<feature type="transmembrane region" description="Helical" evidence="1">
    <location>
        <begin position="779"/>
        <end position="801"/>
    </location>
</feature>
<name>A0A090N0I8_STRRB</name>
<gene>
    <name evidence="5 7 8" type="ORF">SRAE_X000009400</name>
</gene>
<dbReference type="RefSeq" id="XP_024509959.1">
    <property type="nucleotide sequence ID" value="XM_024644395.1"/>
</dbReference>
<dbReference type="CTD" id="36383141"/>
<evidence type="ECO:0000313" key="7">
    <source>
        <dbReference type="WBParaSite" id="SRAE_X000009400.1"/>
    </source>
</evidence>
<dbReference type="InterPro" id="IPR056006">
    <property type="entry name" value="DUF7584"/>
</dbReference>
<dbReference type="GO" id="GO:0004725">
    <property type="term" value="F:protein tyrosine phosphatase activity"/>
    <property type="evidence" value="ECO:0007669"/>
    <property type="project" value="InterPro"/>
</dbReference>
<dbReference type="InterPro" id="IPR003595">
    <property type="entry name" value="Tyr_Pase_cat"/>
</dbReference>
<keyword evidence="6" id="KW-1185">Reference proteome</keyword>
<dbReference type="SMART" id="SM00404">
    <property type="entry name" value="PTPc_motif"/>
    <property type="match status" value="1"/>
</dbReference>
<dbReference type="EMBL" id="LN609530">
    <property type="protein sequence ID" value="CEF70763.1"/>
    <property type="molecule type" value="Genomic_DNA"/>
</dbReference>
<evidence type="ECO:0000313" key="5">
    <source>
        <dbReference type="EMBL" id="CEF70763.1"/>
    </source>
</evidence>
<keyword evidence="1" id="KW-0812">Transmembrane</keyword>
<keyword evidence="2" id="KW-0732">Signal</keyword>
<dbReference type="InterPro" id="IPR052782">
    <property type="entry name" value="Oocyte-zygote_transition_reg"/>
</dbReference>
<dbReference type="PROSITE" id="PS50055">
    <property type="entry name" value="TYR_PHOSPHATASE_PTP"/>
    <property type="match status" value="2"/>
</dbReference>
<dbReference type="InterPro" id="IPR000242">
    <property type="entry name" value="PTP_cat"/>
</dbReference>